<evidence type="ECO:0000256" key="1">
    <source>
        <dbReference type="ARBA" id="ARBA00022553"/>
    </source>
</evidence>
<evidence type="ECO:0000256" key="3">
    <source>
        <dbReference type="SAM" id="MobiDB-lite"/>
    </source>
</evidence>
<evidence type="ECO:0000313" key="5">
    <source>
        <dbReference type="EMBL" id="WDM61772.1"/>
    </source>
</evidence>
<dbReference type="InterPro" id="IPR011006">
    <property type="entry name" value="CheY-like_superfamily"/>
</dbReference>
<accession>A0ABY7XWE8</accession>
<dbReference type="Proteomes" id="UP001216828">
    <property type="component" value="Chromosome"/>
</dbReference>
<reference evidence="5 6" key="1">
    <citation type="submission" date="2021-08" db="EMBL/GenBank/DDBJ databases">
        <title>Stenotrophomonas forensis sp. nov., isolated from contaminated viral transport media.</title>
        <authorList>
            <person name="Nguyen S.V."/>
            <person name="Edwards D."/>
            <person name="Scott S."/>
            <person name="Doss J."/>
            <person name="Merid S."/>
            <person name="Zelaya E."/>
            <person name="Maza C."/>
            <person name="Mann M."/>
            <person name="Hamilton B."/>
            <person name="Blackwell R."/>
            <person name="Tran A."/>
            <person name="Hauser J."/>
        </authorList>
    </citation>
    <scope>NUCLEOTIDE SEQUENCE [LARGE SCALE GENOMIC DNA]</scope>
    <source>
        <strain evidence="5 6">DFS-20110405</strain>
    </source>
</reference>
<proteinExistence type="predicted"/>
<feature type="region of interest" description="Disordered" evidence="3">
    <location>
        <begin position="120"/>
        <end position="166"/>
    </location>
</feature>
<keyword evidence="6" id="KW-1185">Reference proteome</keyword>
<dbReference type="SUPFAM" id="SSF52172">
    <property type="entry name" value="CheY-like"/>
    <property type="match status" value="1"/>
</dbReference>
<evidence type="ECO:0000313" key="6">
    <source>
        <dbReference type="Proteomes" id="UP001216828"/>
    </source>
</evidence>
<dbReference type="PANTHER" id="PTHR44591">
    <property type="entry name" value="STRESS RESPONSE REGULATOR PROTEIN 1"/>
    <property type="match status" value="1"/>
</dbReference>
<feature type="compositionally biased region" description="Polar residues" evidence="3">
    <location>
        <begin position="148"/>
        <end position="166"/>
    </location>
</feature>
<sequence>MHPESRPHTCSLLLVEDQFDLATLMEQALQQEGDQVTHAYSVFDALGLLDTRQFDGAVLDIELRDGVVFPVADRLAALGVPYLFVSAVYDQLVPARHRGAPFVAKPFHLEKLQRAVQQAISGSPAIASPGPEGAPRNPAHPQEAAAPGTQSSANPATLPSSSGRIM</sequence>
<dbReference type="PANTHER" id="PTHR44591:SF24">
    <property type="entry name" value="PROTEIN-GLUTAMATE METHYLESTERASE_PROTEIN-GLUTAMINE GLUTAMINASE 1"/>
    <property type="match status" value="1"/>
</dbReference>
<keyword evidence="1 2" id="KW-0597">Phosphoprotein</keyword>
<dbReference type="InterPro" id="IPR050595">
    <property type="entry name" value="Bact_response_regulator"/>
</dbReference>
<gene>
    <name evidence="5" type="ORF">K5L94_11435</name>
</gene>
<dbReference type="Pfam" id="PF00072">
    <property type="entry name" value="Response_reg"/>
    <property type="match status" value="1"/>
</dbReference>
<dbReference type="Gene3D" id="3.40.50.2300">
    <property type="match status" value="1"/>
</dbReference>
<protein>
    <submittedName>
        <fullName evidence="5">Response regulator</fullName>
    </submittedName>
</protein>
<feature type="modified residue" description="4-aspartylphosphate" evidence="2">
    <location>
        <position position="60"/>
    </location>
</feature>
<dbReference type="EMBL" id="CP082270">
    <property type="protein sequence ID" value="WDM61772.1"/>
    <property type="molecule type" value="Genomic_DNA"/>
</dbReference>
<dbReference type="InterPro" id="IPR001789">
    <property type="entry name" value="Sig_transdc_resp-reg_receiver"/>
</dbReference>
<evidence type="ECO:0000259" key="4">
    <source>
        <dbReference type="PROSITE" id="PS50110"/>
    </source>
</evidence>
<dbReference type="SMART" id="SM00448">
    <property type="entry name" value="REC"/>
    <property type="match status" value="1"/>
</dbReference>
<name>A0ABY7XWE8_9GAMM</name>
<dbReference type="PROSITE" id="PS50110">
    <property type="entry name" value="RESPONSE_REGULATORY"/>
    <property type="match status" value="1"/>
</dbReference>
<evidence type="ECO:0000256" key="2">
    <source>
        <dbReference type="PROSITE-ProRule" id="PRU00169"/>
    </source>
</evidence>
<feature type="domain" description="Response regulatory" evidence="4">
    <location>
        <begin position="11"/>
        <end position="120"/>
    </location>
</feature>
<organism evidence="5 6">
    <name type="scientific">Stenotrophomonas forensis</name>
    <dbReference type="NCBI Taxonomy" id="2871169"/>
    <lineage>
        <taxon>Bacteria</taxon>
        <taxon>Pseudomonadati</taxon>
        <taxon>Pseudomonadota</taxon>
        <taxon>Gammaproteobacteria</taxon>
        <taxon>Lysobacterales</taxon>
        <taxon>Lysobacteraceae</taxon>
        <taxon>Stenotrophomonas</taxon>
        <taxon>Stenotrophomonas maltophilia group</taxon>
    </lineage>
</organism>